<feature type="region of interest" description="Disordered" evidence="7">
    <location>
        <begin position="188"/>
        <end position="242"/>
    </location>
</feature>
<comment type="similarity">
    <text evidence="3">Belongs to the CCNDBP1 family.</text>
</comment>
<protein>
    <submittedName>
        <fullName evidence="10">Uncharacterized protein</fullName>
    </submittedName>
</protein>
<feature type="domain" description="Cyclin-D1-binding protein 1-like C-terminal" evidence="9">
    <location>
        <begin position="236"/>
        <end position="353"/>
    </location>
</feature>
<evidence type="ECO:0000259" key="8">
    <source>
        <dbReference type="Pfam" id="PF13324"/>
    </source>
</evidence>
<dbReference type="Proteomes" id="UP000007797">
    <property type="component" value="Unassembled WGS sequence"/>
</dbReference>
<dbReference type="PANTHER" id="PTHR15492">
    <property type="entry name" value="CYCLIN D1-BINDING PROTEIN 1"/>
    <property type="match status" value="1"/>
</dbReference>
<evidence type="ECO:0000256" key="3">
    <source>
        <dbReference type="ARBA" id="ARBA00008940"/>
    </source>
</evidence>
<reference evidence="11" key="1">
    <citation type="journal article" date="2011" name="Genome Res.">
        <title>Phylogeny-wide analysis of social amoeba genomes highlights ancient origins for complex intercellular communication.</title>
        <authorList>
            <person name="Heidel A.J."/>
            <person name="Lawal H.M."/>
            <person name="Felder M."/>
            <person name="Schilde C."/>
            <person name="Helps N.R."/>
            <person name="Tunggal B."/>
            <person name="Rivero F."/>
            <person name="John U."/>
            <person name="Schleicher M."/>
            <person name="Eichinger L."/>
            <person name="Platzer M."/>
            <person name="Noegel A.A."/>
            <person name="Schaap P."/>
            <person name="Gloeckner G."/>
        </authorList>
    </citation>
    <scope>NUCLEOTIDE SEQUENCE [LARGE SCALE GENOMIC DNA]</scope>
    <source>
        <strain evidence="11">SH3</strain>
    </source>
</reference>
<keyword evidence="6" id="KW-0131">Cell cycle</keyword>
<dbReference type="STRING" id="1054147.F4Q166"/>
<evidence type="ECO:0000256" key="6">
    <source>
        <dbReference type="ARBA" id="ARBA00023306"/>
    </source>
</evidence>
<dbReference type="GO" id="GO:0005737">
    <property type="term" value="C:cytoplasm"/>
    <property type="evidence" value="ECO:0007669"/>
    <property type="project" value="UniProtKB-SubCell"/>
</dbReference>
<dbReference type="InterPro" id="IPR049318">
    <property type="entry name" value="GCIP_C"/>
</dbReference>
<dbReference type="OMA" id="LAWKCCE"/>
<dbReference type="GeneID" id="14870479"/>
<dbReference type="InterPro" id="IPR026907">
    <property type="entry name" value="GCIP-like"/>
</dbReference>
<evidence type="ECO:0000256" key="5">
    <source>
        <dbReference type="ARBA" id="ARBA00023242"/>
    </source>
</evidence>
<dbReference type="Pfam" id="PF13324">
    <property type="entry name" value="GCIP_N"/>
    <property type="match status" value="1"/>
</dbReference>
<keyword evidence="11" id="KW-1185">Reference proteome</keyword>
<feature type="compositionally biased region" description="Acidic residues" evidence="7">
    <location>
        <begin position="194"/>
        <end position="203"/>
    </location>
</feature>
<feature type="domain" description="Cyclin-D1-binding protein 1-like N-terminal" evidence="8">
    <location>
        <begin position="36"/>
        <end position="174"/>
    </location>
</feature>
<gene>
    <name evidence="10" type="ORF">DFA_04061</name>
</gene>
<feature type="compositionally biased region" description="Basic and acidic residues" evidence="7">
    <location>
        <begin position="204"/>
        <end position="216"/>
    </location>
</feature>
<accession>F4Q166</accession>
<name>F4Q166_CACFS</name>
<dbReference type="KEGG" id="dfa:DFA_04061"/>
<proteinExistence type="inferred from homology"/>
<dbReference type="PANTHER" id="PTHR15492:SF1">
    <property type="entry name" value="CYCLIN-D1-BINDING PROTEIN 1"/>
    <property type="match status" value="1"/>
</dbReference>
<dbReference type="Gene3D" id="1.20.1410.10">
    <property type="entry name" value="I/LWEQ domain"/>
    <property type="match status" value="1"/>
</dbReference>
<feature type="compositionally biased region" description="Acidic residues" evidence="7">
    <location>
        <begin position="217"/>
        <end position="242"/>
    </location>
</feature>
<organism evidence="10 11">
    <name type="scientific">Cavenderia fasciculata</name>
    <name type="common">Slime mold</name>
    <name type="synonym">Dictyostelium fasciculatum</name>
    <dbReference type="NCBI Taxonomy" id="261658"/>
    <lineage>
        <taxon>Eukaryota</taxon>
        <taxon>Amoebozoa</taxon>
        <taxon>Evosea</taxon>
        <taxon>Eumycetozoa</taxon>
        <taxon>Dictyostelia</taxon>
        <taxon>Acytosteliales</taxon>
        <taxon>Cavenderiaceae</taxon>
        <taxon>Cavenderia</taxon>
    </lineage>
</organism>
<sequence length="382" mass="44243">MASYDAVVKKFEVAISELEIKTPFDESFTRPTRIHVAKISKTLSHEVTKLALLLQELRANPEFFENIEECVDVLSSMFKGFTAYACDSLYRLGKSHFLRVYKSILDMILDYKENEERLGDEEENIVSKDRIGTAWKSCEMFEKLPLSNYHAIVERGLEIFATVNDAFEEVDDIYDAIENYKLRCQEAKDKQQNDENDDEDEDEKEKKQKIQEKKQEDEEEEDEEEEEDDDENVILDDEDDDDFVIDQEDGQDEAQMMNEKEMNNVDDLHTVIDFIIEMFYAVDMHVKNIIGGKDQDDVSYESTEIIGHMDSVIQSFSQLSSIIDDVASGIYPPQNEEFVVGQIAFLDSESRKLKQVLEKMGVQRPPTNHQEIISQLEVVKLS</sequence>
<dbReference type="OrthoDB" id="41588at2759"/>
<dbReference type="AlphaFoldDB" id="F4Q166"/>
<evidence type="ECO:0000259" key="9">
    <source>
        <dbReference type="Pfam" id="PF20936"/>
    </source>
</evidence>
<evidence type="ECO:0000256" key="7">
    <source>
        <dbReference type="SAM" id="MobiDB-lite"/>
    </source>
</evidence>
<evidence type="ECO:0000313" key="11">
    <source>
        <dbReference type="Proteomes" id="UP000007797"/>
    </source>
</evidence>
<dbReference type="Pfam" id="PF20936">
    <property type="entry name" value="GCIP_C"/>
    <property type="match status" value="1"/>
</dbReference>
<comment type="subcellular location">
    <subcellularLocation>
        <location evidence="2">Cytoplasm</location>
    </subcellularLocation>
    <subcellularLocation>
        <location evidence="1">Nucleus</location>
    </subcellularLocation>
</comment>
<dbReference type="InterPro" id="IPR049317">
    <property type="entry name" value="GCIP-like_N"/>
</dbReference>
<dbReference type="RefSeq" id="XP_004366471.1">
    <property type="nucleotide sequence ID" value="XM_004366414.1"/>
</dbReference>
<dbReference type="EMBL" id="GL883018">
    <property type="protein sequence ID" value="EGG18567.1"/>
    <property type="molecule type" value="Genomic_DNA"/>
</dbReference>
<keyword evidence="4" id="KW-0963">Cytoplasm</keyword>
<evidence type="ECO:0000256" key="2">
    <source>
        <dbReference type="ARBA" id="ARBA00004496"/>
    </source>
</evidence>
<keyword evidence="5" id="KW-0539">Nucleus</keyword>
<evidence type="ECO:0000313" key="10">
    <source>
        <dbReference type="EMBL" id="EGG18567.1"/>
    </source>
</evidence>
<evidence type="ECO:0000256" key="1">
    <source>
        <dbReference type="ARBA" id="ARBA00004123"/>
    </source>
</evidence>
<dbReference type="GO" id="GO:0005634">
    <property type="term" value="C:nucleus"/>
    <property type="evidence" value="ECO:0007669"/>
    <property type="project" value="UniProtKB-SubCell"/>
</dbReference>
<evidence type="ECO:0000256" key="4">
    <source>
        <dbReference type="ARBA" id="ARBA00022490"/>
    </source>
</evidence>